<name>A0A7J6LDP8_PERCH</name>
<dbReference type="InterPro" id="IPR004360">
    <property type="entry name" value="Glyas_Fos-R_dOase_dom"/>
</dbReference>
<dbReference type="Pfam" id="PF00903">
    <property type="entry name" value="Glyoxalase"/>
    <property type="match status" value="1"/>
</dbReference>
<sequence>MSVLFVTLQGTRYEYEKIRFWYPEHLGMKVIRVAPYMVTVGYPSKPNSCCIEFRVHHKPTARYVASDTDLYWKVSLCMPDVNLARERLIKLGLHVSAPVQFRDIGYLCHTKDFIGYNMELLQHRFESNFTKKYAEAFKDETSPIRQIATVGLLTIRVTNADRSKKFYSEVMGMKLLSSQHVCDAFDLHFFADTTEEPPNKDPWSVDNREWLYSRDFTSLELQVKHGVDHFDATPSDMLGYRGFGLGVKADIFHSLKKTYSSTVDSDYGEEVIHVTDPDGHAITVFCRGGAGK</sequence>
<evidence type="ECO:0000313" key="3">
    <source>
        <dbReference type="Proteomes" id="UP000591131"/>
    </source>
</evidence>
<proteinExistence type="predicted"/>
<keyword evidence="3" id="KW-1185">Reference proteome</keyword>
<comment type="caution">
    <text evidence="2">The sequence shown here is derived from an EMBL/GenBank/DDBJ whole genome shotgun (WGS) entry which is preliminary data.</text>
</comment>
<dbReference type="InterPro" id="IPR029068">
    <property type="entry name" value="Glyas_Bleomycin-R_OHBP_Dase"/>
</dbReference>
<protein>
    <recommendedName>
        <fullName evidence="1">VOC domain-containing protein</fullName>
    </recommendedName>
</protein>
<evidence type="ECO:0000259" key="1">
    <source>
        <dbReference type="PROSITE" id="PS51819"/>
    </source>
</evidence>
<feature type="domain" description="VOC" evidence="1">
    <location>
        <begin position="149"/>
        <end position="287"/>
    </location>
</feature>
<dbReference type="SUPFAM" id="SSF54593">
    <property type="entry name" value="Glyoxalase/Bleomycin resistance protein/Dihydroxybiphenyl dioxygenase"/>
    <property type="match status" value="2"/>
</dbReference>
<dbReference type="Proteomes" id="UP000591131">
    <property type="component" value="Unassembled WGS sequence"/>
</dbReference>
<organism evidence="2 3">
    <name type="scientific">Perkinsus chesapeaki</name>
    <name type="common">Clam parasite</name>
    <name type="synonym">Perkinsus andrewsi</name>
    <dbReference type="NCBI Taxonomy" id="330153"/>
    <lineage>
        <taxon>Eukaryota</taxon>
        <taxon>Sar</taxon>
        <taxon>Alveolata</taxon>
        <taxon>Perkinsozoa</taxon>
        <taxon>Perkinsea</taxon>
        <taxon>Perkinsida</taxon>
        <taxon>Perkinsidae</taxon>
        <taxon>Perkinsus</taxon>
    </lineage>
</organism>
<dbReference type="AlphaFoldDB" id="A0A7J6LDP8"/>
<dbReference type="EMBL" id="JAAPAO010000546">
    <property type="protein sequence ID" value="KAF4657355.1"/>
    <property type="molecule type" value="Genomic_DNA"/>
</dbReference>
<reference evidence="2 3" key="1">
    <citation type="submission" date="2020-04" db="EMBL/GenBank/DDBJ databases">
        <title>Perkinsus chesapeaki whole genome sequence.</title>
        <authorList>
            <person name="Bogema D.R."/>
        </authorList>
    </citation>
    <scope>NUCLEOTIDE SEQUENCE [LARGE SCALE GENOMIC DNA]</scope>
    <source>
        <strain evidence="2">ATCC PRA-425</strain>
    </source>
</reference>
<evidence type="ECO:0000313" key="2">
    <source>
        <dbReference type="EMBL" id="KAF4657355.1"/>
    </source>
</evidence>
<dbReference type="OrthoDB" id="16820at2759"/>
<dbReference type="PROSITE" id="PS51819">
    <property type="entry name" value="VOC"/>
    <property type="match status" value="1"/>
</dbReference>
<dbReference type="InterPro" id="IPR037523">
    <property type="entry name" value="VOC_core"/>
</dbReference>
<accession>A0A7J6LDP8</accession>
<gene>
    <name evidence="2" type="ORF">FOL47_008473</name>
</gene>
<dbReference type="Gene3D" id="3.10.180.10">
    <property type="entry name" value="2,3-Dihydroxybiphenyl 1,2-Dioxygenase, domain 1"/>
    <property type="match status" value="2"/>
</dbReference>